<keyword evidence="1" id="KW-0812">Transmembrane</keyword>
<dbReference type="RefSeq" id="WP_095916829.1">
    <property type="nucleotide sequence ID" value="NZ_BOQI01000001.1"/>
</dbReference>
<name>A0A250G1I7_9FLAO</name>
<reference evidence="3" key="1">
    <citation type="submission" date="2017-06" db="EMBL/GenBank/DDBJ databases">
        <title>Capnocytophaga spp. assemblies.</title>
        <authorList>
            <person name="Gulvik C.A."/>
        </authorList>
    </citation>
    <scope>NUCLEOTIDE SEQUENCE [LARGE SCALE GENOMIC DNA]</scope>
    <source>
        <strain evidence="3">H5594</strain>
    </source>
</reference>
<keyword evidence="1" id="KW-0472">Membrane</keyword>
<evidence type="ECO:0008006" key="4">
    <source>
        <dbReference type="Google" id="ProtNLM"/>
    </source>
</evidence>
<organism evidence="2 3">
    <name type="scientific">Capnocytophaga canimorsus</name>
    <dbReference type="NCBI Taxonomy" id="28188"/>
    <lineage>
        <taxon>Bacteria</taxon>
        <taxon>Pseudomonadati</taxon>
        <taxon>Bacteroidota</taxon>
        <taxon>Flavobacteriia</taxon>
        <taxon>Flavobacteriales</taxon>
        <taxon>Flavobacteriaceae</taxon>
        <taxon>Capnocytophaga</taxon>
    </lineage>
</organism>
<feature type="transmembrane region" description="Helical" evidence="1">
    <location>
        <begin position="56"/>
        <end position="77"/>
    </location>
</feature>
<feature type="transmembrane region" description="Helical" evidence="1">
    <location>
        <begin position="97"/>
        <end position="118"/>
    </location>
</feature>
<evidence type="ECO:0000256" key="1">
    <source>
        <dbReference type="SAM" id="Phobius"/>
    </source>
</evidence>
<evidence type="ECO:0000313" key="2">
    <source>
        <dbReference type="EMBL" id="ATA91269.1"/>
    </source>
</evidence>
<dbReference type="Proteomes" id="UP000243136">
    <property type="component" value="Chromosome"/>
</dbReference>
<feature type="transmembrane region" description="Helical" evidence="1">
    <location>
        <begin position="138"/>
        <end position="159"/>
    </location>
</feature>
<accession>A0A250G1I7</accession>
<keyword evidence="1" id="KW-1133">Transmembrane helix</keyword>
<dbReference type="EMBL" id="CP022388">
    <property type="protein sequence ID" value="ATA91269.1"/>
    <property type="molecule type" value="Genomic_DNA"/>
</dbReference>
<protein>
    <recommendedName>
        <fullName evidence="4">Copper resistance protein D domain-containing protein</fullName>
    </recommendedName>
</protein>
<dbReference type="AlphaFoldDB" id="A0A250G1I7"/>
<proteinExistence type="predicted"/>
<evidence type="ECO:0000313" key="3">
    <source>
        <dbReference type="Proteomes" id="UP000243136"/>
    </source>
</evidence>
<gene>
    <name evidence="2" type="ORF">CGC56_03265</name>
</gene>
<sequence>METYQWFTLARIIHVLAVVIWIGGVAMVTMVIIPAIKKMKRKEEQLQTFEQIEGRFAKIAKITTILTAFSGFYMIYITDTWYRYADFQFWWLHAMTLIWFIFTLILFVFEPFVLHRLFHKYMEKNPAKTFQIMHRAHWFLLIISLITLIGAVAGSHGWFFF</sequence>
<feature type="transmembrane region" description="Helical" evidence="1">
    <location>
        <begin position="12"/>
        <end position="36"/>
    </location>
</feature>